<gene>
    <name evidence="2" type="ORF">S01H4_19674</name>
</gene>
<protein>
    <recommendedName>
        <fullName evidence="1">HTH cro/C1-type domain-containing protein</fullName>
    </recommendedName>
</protein>
<feature type="domain" description="HTH cro/C1-type" evidence="1">
    <location>
        <begin position="20"/>
        <end position="57"/>
    </location>
</feature>
<proteinExistence type="predicted"/>
<accession>X0ZJ60</accession>
<dbReference type="AlphaFoldDB" id="X0ZJ60"/>
<dbReference type="SUPFAM" id="SSF47413">
    <property type="entry name" value="lambda repressor-like DNA-binding domains"/>
    <property type="match status" value="1"/>
</dbReference>
<dbReference type="GO" id="GO:0003677">
    <property type="term" value="F:DNA binding"/>
    <property type="evidence" value="ECO:0007669"/>
    <property type="project" value="InterPro"/>
</dbReference>
<dbReference type="EMBL" id="BART01008790">
    <property type="protein sequence ID" value="GAG58142.1"/>
    <property type="molecule type" value="Genomic_DNA"/>
</dbReference>
<name>X0ZJ60_9ZZZZ</name>
<comment type="caution">
    <text evidence="2">The sequence shown here is derived from an EMBL/GenBank/DDBJ whole genome shotgun (WGS) entry which is preliminary data.</text>
</comment>
<dbReference type="Gene3D" id="1.10.260.40">
    <property type="entry name" value="lambda repressor-like DNA-binding domains"/>
    <property type="match status" value="1"/>
</dbReference>
<dbReference type="InterPro" id="IPR010982">
    <property type="entry name" value="Lambda_DNA-bd_dom_sf"/>
</dbReference>
<dbReference type="InterPro" id="IPR001387">
    <property type="entry name" value="Cro/C1-type_HTH"/>
</dbReference>
<evidence type="ECO:0000259" key="1">
    <source>
        <dbReference type="PROSITE" id="PS50943"/>
    </source>
</evidence>
<organism evidence="2">
    <name type="scientific">marine sediment metagenome</name>
    <dbReference type="NCBI Taxonomy" id="412755"/>
    <lineage>
        <taxon>unclassified sequences</taxon>
        <taxon>metagenomes</taxon>
        <taxon>ecological metagenomes</taxon>
    </lineage>
</organism>
<evidence type="ECO:0000313" key="2">
    <source>
        <dbReference type="EMBL" id="GAG58142.1"/>
    </source>
</evidence>
<reference evidence="2" key="1">
    <citation type="journal article" date="2014" name="Front. Microbiol.">
        <title>High frequency of phylogenetically diverse reductive dehalogenase-homologous genes in deep subseafloor sedimentary metagenomes.</title>
        <authorList>
            <person name="Kawai M."/>
            <person name="Futagami T."/>
            <person name="Toyoda A."/>
            <person name="Takaki Y."/>
            <person name="Nishi S."/>
            <person name="Hori S."/>
            <person name="Arai W."/>
            <person name="Tsubouchi T."/>
            <person name="Morono Y."/>
            <person name="Uchiyama I."/>
            <person name="Ito T."/>
            <person name="Fujiyama A."/>
            <person name="Inagaki F."/>
            <person name="Takami H."/>
        </authorList>
    </citation>
    <scope>NUCLEOTIDE SEQUENCE</scope>
    <source>
        <strain evidence="2">Expedition CK06-06</strain>
    </source>
</reference>
<dbReference type="Pfam" id="PF01381">
    <property type="entry name" value="HTH_3"/>
    <property type="match status" value="1"/>
</dbReference>
<sequence length="67" mass="7944">MKPQTDFQIAIKEDKHKLIEMGYSKSTLHSWMYGYRKPHFDTAIKLAQILGVNIRDIPYRQIVINRP</sequence>
<dbReference type="PROSITE" id="PS50943">
    <property type="entry name" value="HTH_CROC1"/>
    <property type="match status" value="1"/>
</dbReference>
<dbReference type="CDD" id="cd00093">
    <property type="entry name" value="HTH_XRE"/>
    <property type="match status" value="1"/>
</dbReference>